<dbReference type="Pfam" id="PF00512">
    <property type="entry name" value="HisKA"/>
    <property type="match status" value="1"/>
</dbReference>
<evidence type="ECO:0000256" key="5">
    <source>
        <dbReference type="SAM" id="Phobius"/>
    </source>
</evidence>
<organism evidence="7 8">
    <name type="scientific">Prochlorothrix hollandica PCC 9006 = CALU 1027</name>
    <dbReference type="NCBI Taxonomy" id="317619"/>
    <lineage>
        <taxon>Bacteria</taxon>
        <taxon>Bacillati</taxon>
        <taxon>Cyanobacteriota</taxon>
        <taxon>Cyanophyceae</taxon>
        <taxon>Prochlorotrichales</taxon>
        <taxon>Prochlorotrichaceae</taxon>
        <taxon>Prochlorothrix</taxon>
    </lineage>
</organism>
<evidence type="ECO:0000313" key="8">
    <source>
        <dbReference type="Proteomes" id="UP000034681"/>
    </source>
</evidence>
<evidence type="ECO:0000256" key="1">
    <source>
        <dbReference type="ARBA" id="ARBA00000085"/>
    </source>
</evidence>
<keyword evidence="5" id="KW-1133">Transmembrane helix</keyword>
<dbReference type="PANTHER" id="PTHR45339">
    <property type="entry name" value="HYBRID SIGNAL TRANSDUCTION HISTIDINE KINASE J"/>
    <property type="match status" value="1"/>
</dbReference>
<evidence type="ECO:0000256" key="4">
    <source>
        <dbReference type="SAM" id="MobiDB-lite"/>
    </source>
</evidence>
<keyword evidence="3" id="KW-0597">Phosphoprotein</keyword>
<reference evidence="7" key="1">
    <citation type="submission" date="2012-04" db="EMBL/GenBank/DDBJ databases">
        <authorList>
            <person name="Borisov I.G."/>
            <person name="Ivanikova N.V."/>
            <person name="Pinevich A.V."/>
        </authorList>
    </citation>
    <scope>NUCLEOTIDE SEQUENCE</scope>
    <source>
        <strain evidence="7">CALU 1027</strain>
    </source>
</reference>
<comment type="caution">
    <text evidence="7">The sequence shown here is derived from an EMBL/GenBank/DDBJ whole genome shotgun (WGS) entry which is preliminary data.</text>
</comment>
<protein>
    <recommendedName>
        <fullName evidence="2">histidine kinase</fullName>
        <ecNumber evidence="2">2.7.13.3</ecNumber>
    </recommendedName>
</protein>
<dbReference type="AlphaFoldDB" id="A0A0M2Q2L7"/>
<keyword evidence="8" id="KW-1185">Reference proteome</keyword>
<proteinExistence type="predicted"/>
<dbReference type="SMART" id="SM00388">
    <property type="entry name" value="HisKA"/>
    <property type="match status" value="1"/>
</dbReference>
<dbReference type="InterPro" id="IPR005467">
    <property type="entry name" value="His_kinase_dom"/>
</dbReference>
<evidence type="ECO:0000256" key="2">
    <source>
        <dbReference type="ARBA" id="ARBA00012438"/>
    </source>
</evidence>
<keyword evidence="5" id="KW-0812">Transmembrane</keyword>
<comment type="catalytic activity">
    <reaction evidence="1">
        <text>ATP + protein L-histidine = ADP + protein N-phospho-L-histidine.</text>
        <dbReference type="EC" id="2.7.13.3"/>
    </reaction>
</comment>
<dbReference type="GO" id="GO:0000155">
    <property type="term" value="F:phosphorelay sensor kinase activity"/>
    <property type="evidence" value="ECO:0007669"/>
    <property type="project" value="InterPro"/>
</dbReference>
<accession>A0A0M2Q2L7</accession>
<feature type="region of interest" description="Disordered" evidence="4">
    <location>
        <begin position="82"/>
        <end position="109"/>
    </location>
</feature>
<dbReference type="Proteomes" id="UP000034681">
    <property type="component" value="Unassembled WGS sequence"/>
</dbReference>
<evidence type="ECO:0000259" key="6">
    <source>
        <dbReference type="PROSITE" id="PS50109"/>
    </source>
</evidence>
<dbReference type="CDD" id="cd00082">
    <property type="entry name" value="HisKA"/>
    <property type="match status" value="1"/>
</dbReference>
<dbReference type="InterPro" id="IPR003661">
    <property type="entry name" value="HisK_dim/P_dom"/>
</dbReference>
<gene>
    <name evidence="7" type="ORF">PROH_04140</name>
</gene>
<name>A0A0M2Q2L7_PROHO</name>
<sequence>MLLQHLLKERQKPYWIGLFILLCASSTGVAVDWLRGYSSETAQTLRTEVDIWAAAQLQSSFLALQIEVGQLATQAAGNLDSGNLDPGNLDPGNLDSGNLDPGSQTGENTPGTIAPAAIAPAAIAPAAITPTVNIAPNSSLGQDNAAIAPNITIQTIQDSYNSLWYQINRLEEWDIDGYFAGKNIERQKFRSDLERLKHTLHDIDPLIDTLQLNQTDQYSAIIALLYQRNPDVEDMEVVFRQIYLEQDRKDQLNQRRLLYALTLLTLVVILLLIAYTVLLKTLLRQANKIAEEKSSFIHHVSHEIRTPMNSMVGGSGLLLETHLDRYQQDLARMIQSSGGTLLTIINDILNLSKLESQKLELEAKSLNIQTCMETVMEVLANELGSKAIELTYLIDSEVPSELLG</sequence>
<dbReference type="EMBL" id="AJTX02000002">
    <property type="protein sequence ID" value="KKJ01508.1"/>
    <property type="molecule type" value="Genomic_DNA"/>
</dbReference>
<feature type="domain" description="Histidine kinase" evidence="6">
    <location>
        <begin position="299"/>
        <end position="404"/>
    </location>
</feature>
<dbReference type="SUPFAM" id="SSF47384">
    <property type="entry name" value="Homodimeric domain of signal transducing histidine kinase"/>
    <property type="match status" value="1"/>
</dbReference>
<evidence type="ECO:0000313" key="7">
    <source>
        <dbReference type="EMBL" id="KKJ01508.1"/>
    </source>
</evidence>
<dbReference type="Gene3D" id="1.10.287.130">
    <property type="match status" value="1"/>
</dbReference>
<keyword evidence="5" id="KW-0472">Membrane</keyword>
<feature type="transmembrane region" description="Helical" evidence="5">
    <location>
        <begin position="257"/>
        <end position="278"/>
    </location>
</feature>
<feature type="transmembrane region" description="Helical" evidence="5">
    <location>
        <begin position="14"/>
        <end position="34"/>
    </location>
</feature>
<dbReference type="PROSITE" id="PS50109">
    <property type="entry name" value="HIS_KIN"/>
    <property type="match status" value="1"/>
</dbReference>
<dbReference type="InterPro" id="IPR036097">
    <property type="entry name" value="HisK_dim/P_sf"/>
</dbReference>
<dbReference type="EC" id="2.7.13.3" evidence="2"/>
<dbReference type="PANTHER" id="PTHR45339:SF5">
    <property type="entry name" value="HISTIDINE KINASE"/>
    <property type="match status" value="1"/>
</dbReference>
<evidence type="ECO:0000256" key="3">
    <source>
        <dbReference type="ARBA" id="ARBA00022553"/>
    </source>
</evidence>